<organism evidence="3 4">
    <name type="scientific">Gigaspora margarita</name>
    <dbReference type="NCBI Taxonomy" id="4874"/>
    <lineage>
        <taxon>Eukaryota</taxon>
        <taxon>Fungi</taxon>
        <taxon>Fungi incertae sedis</taxon>
        <taxon>Mucoromycota</taxon>
        <taxon>Glomeromycotina</taxon>
        <taxon>Glomeromycetes</taxon>
        <taxon>Diversisporales</taxon>
        <taxon>Gigasporaceae</taxon>
        <taxon>Gigaspora</taxon>
    </lineage>
</organism>
<feature type="transmembrane region" description="Helical" evidence="1">
    <location>
        <begin position="24"/>
        <end position="44"/>
    </location>
</feature>
<evidence type="ECO:0000256" key="1">
    <source>
        <dbReference type="SAM" id="Phobius"/>
    </source>
</evidence>
<keyword evidence="4" id="KW-1185">Reference proteome</keyword>
<evidence type="ECO:0000313" key="4">
    <source>
        <dbReference type="Proteomes" id="UP000439903"/>
    </source>
</evidence>
<feature type="transmembrane region" description="Helical" evidence="1">
    <location>
        <begin position="51"/>
        <end position="72"/>
    </location>
</feature>
<proteinExistence type="predicted"/>
<feature type="chain" id="PRO_5034484870" evidence="2">
    <location>
        <begin position="17"/>
        <end position="231"/>
    </location>
</feature>
<accession>A0A8H3XGQ6</accession>
<sequence>MIFLLAFSSLPVNCCGISFVLQCFANKLSLVLLVLWCFWQIVFGTSSGPSAFLVICLVVFLLFFGVLLHFAGKLPYDISSGPSAGYHVFGELSLVLLLFLQFSGNLSCGISFVLWHFASKLPCGISSSPLAFANELSCSISFVLQHFTVFFWQLSCGISSGPSAVYHISSELPCSISFVLRCFADKLSLVLLLVLWRFCVLLVNWFWYFWSFAISGELPYSVSSGPLAFYW</sequence>
<keyword evidence="2" id="KW-0732">Signal</keyword>
<reference evidence="3 4" key="1">
    <citation type="journal article" date="2019" name="Environ. Microbiol.">
        <title>At the nexus of three kingdoms: the genome of the mycorrhizal fungus Gigaspora margarita provides insights into plant, endobacterial and fungal interactions.</title>
        <authorList>
            <person name="Venice F."/>
            <person name="Ghignone S."/>
            <person name="Salvioli di Fossalunga A."/>
            <person name="Amselem J."/>
            <person name="Novero M."/>
            <person name="Xianan X."/>
            <person name="Sedzielewska Toro K."/>
            <person name="Morin E."/>
            <person name="Lipzen A."/>
            <person name="Grigoriev I.V."/>
            <person name="Henrissat B."/>
            <person name="Martin F.M."/>
            <person name="Bonfante P."/>
        </authorList>
    </citation>
    <scope>NUCLEOTIDE SEQUENCE [LARGE SCALE GENOMIC DNA]</scope>
    <source>
        <strain evidence="3 4">BEG34</strain>
    </source>
</reference>
<evidence type="ECO:0000313" key="3">
    <source>
        <dbReference type="EMBL" id="KAF0458745.1"/>
    </source>
</evidence>
<feature type="signal peptide" evidence="2">
    <location>
        <begin position="1"/>
        <end position="16"/>
    </location>
</feature>
<protein>
    <submittedName>
        <fullName evidence="3">Uncharacterized protein</fullName>
    </submittedName>
</protein>
<evidence type="ECO:0000256" key="2">
    <source>
        <dbReference type="SAM" id="SignalP"/>
    </source>
</evidence>
<gene>
    <name evidence="3" type="ORF">F8M41_000905</name>
</gene>
<keyword evidence="1" id="KW-0812">Transmembrane</keyword>
<name>A0A8H3XGQ6_GIGMA</name>
<keyword evidence="1" id="KW-1133">Transmembrane helix</keyword>
<feature type="transmembrane region" description="Helical" evidence="1">
    <location>
        <begin position="190"/>
        <end position="210"/>
    </location>
</feature>
<keyword evidence="1" id="KW-0472">Membrane</keyword>
<dbReference type="EMBL" id="WTPW01001073">
    <property type="protein sequence ID" value="KAF0458745.1"/>
    <property type="molecule type" value="Genomic_DNA"/>
</dbReference>
<dbReference type="Proteomes" id="UP000439903">
    <property type="component" value="Unassembled WGS sequence"/>
</dbReference>
<feature type="transmembrane region" description="Helical" evidence="1">
    <location>
        <begin position="92"/>
        <end position="118"/>
    </location>
</feature>
<dbReference type="AlphaFoldDB" id="A0A8H3XGQ6"/>
<comment type="caution">
    <text evidence="3">The sequence shown here is derived from an EMBL/GenBank/DDBJ whole genome shotgun (WGS) entry which is preliminary data.</text>
</comment>